<keyword evidence="5" id="KW-0949">S-adenosyl-L-methionine</keyword>
<comment type="catalytic activity">
    <reaction evidence="8">
        <text>a 2'-deoxyadenosine in DNA + S-adenosyl-L-methionine = an N(6)-methyl-2'-deoxyadenosine in DNA + S-adenosyl-L-homocysteine + H(+)</text>
        <dbReference type="Rhea" id="RHEA:15197"/>
        <dbReference type="Rhea" id="RHEA-COMP:12418"/>
        <dbReference type="Rhea" id="RHEA-COMP:12419"/>
        <dbReference type="ChEBI" id="CHEBI:15378"/>
        <dbReference type="ChEBI" id="CHEBI:57856"/>
        <dbReference type="ChEBI" id="CHEBI:59789"/>
        <dbReference type="ChEBI" id="CHEBI:90615"/>
        <dbReference type="ChEBI" id="CHEBI:90616"/>
        <dbReference type="EC" id="2.1.1.72"/>
    </reaction>
</comment>
<evidence type="ECO:0000256" key="8">
    <source>
        <dbReference type="ARBA" id="ARBA00047942"/>
    </source>
</evidence>
<dbReference type="InterPro" id="IPR029063">
    <property type="entry name" value="SAM-dependent_MTases_sf"/>
</dbReference>
<keyword evidence="4" id="KW-0808">Transferase</keyword>
<dbReference type="InterPro" id="IPR044946">
    <property type="entry name" value="Restrct_endonuc_typeI_TRD_sf"/>
</dbReference>
<reference evidence="10 11" key="1">
    <citation type="submission" date="2019-11" db="EMBL/GenBank/DDBJ databases">
        <authorList>
            <person name="Im W.T."/>
        </authorList>
    </citation>
    <scope>NUCLEOTIDE SEQUENCE [LARGE SCALE GENOMIC DNA]</scope>
    <source>
        <strain evidence="10 11">SB-02</strain>
    </source>
</reference>
<evidence type="ECO:0000256" key="2">
    <source>
        <dbReference type="ARBA" id="ARBA00011900"/>
    </source>
</evidence>
<dbReference type="GO" id="GO:0008170">
    <property type="term" value="F:N-methyltransferase activity"/>
    <property type="evidence" value="ECO:0007669"/>
    <property type="project" value="InterPro"/>
</dbReference>
<evidence type="ECO:0000256" key="1">
    <source>
        <dbReference type="ARBA" id="ARBA00006594"/>
    </source>
</evidence>
<evidence type="ECO:0000256" key="6">
    <source>
        <dbReference type="ARBA" id="ARBA00022747"/>
    </source>
</evidence>
<dbReference type="GO" id="GO:0032259">
    <property type="term" value="P:methylation"/>
    <property type="evidence" value="ECO:0007669"/>
    <property type="project" value="UniProtKB-KW"/>
</dbReference>
<dbReference type="Gene3D" id="3.40.50.150">
    <property type="entry name" value="Vaccinia Virus protein VP39"/>
    <property type="match status" value="1"/>
</dbReference>
<evidence type="ECO:0000313" key="10">
    <source>
        <dbReference type="EMBL" id="QGW26901.1"/>
    </source>
</evidence>
<dbReference type="PRINTS" id="PR00507">
    <property type="entry name" value="N12N6MTFRASE"/>
</dbReference>
<proteinExistence type="inferred from homology"/>
<accession>A0A6I6GW84</accession>
<dbReference type="GO" id="GO:0003677">
    <property type="term" value="F:DNA binding"/>
    <property type="evidence" value="ECO:0007669"/>
    <property type="project" value="UniProtKB-KW"/>
</dbReference>
<sequence>MNYQFKLCKFEKICWVANERKTENIVRKFLTENGYFDDESIIVEEQKSDFALIDKLLSNASKKGTGKGYPEFIIRSKEYSDFVVIVECKADSKKHQSTNFDKYSDFAVDGVLLYASFLAKEFDVLAIAVSGESETELRVSQYLYLKNTHKSHKFLGNEILPLKDYYDAFLQSDMKFNQDYLKLLEYTKELNDLLHTKKIKEAQRSLLISGILIALQNTAFKNSFSAHKKPEQLAKNLLSTIVDEFTNVNLPADKVNNLKQAYSFILTNTTITTDKDFFVELIKSIETNVNNFMKTHKYFDTLGQFYIEFLRYANSDKGLGIVLTPPHITDLFSELAGVNQDSIILDNCMGTGGFLISAMKTMIKQAKGNQTKIDSIKKTQLIGIEYQDDIYALGISNMIIHGDGKTNVYLGDCFEEILKVKEAFKPNVGFLNPPYKSKKSDIEELDFVLNNLNALEKGGKCVAIIPLSCAIATKGDVFVRKQQILENHTLEAVMSMPEDIFHNSKVGVTTCIMVISAHIPHPKGKKTWLGYWREDGFVKTKGKGRIDLNDTWYSIKENWLNTYINRESVEKLSVTKELKANDEWCAESYLNAQYESIDYEVFKRNTQKYLAYRLLNDLLDIKFETKQKIVANNKLVKLDSIFYVHNGLASSQVEVKDEPETDTDVRYIRPSQSYAGSIAGYVDTMQIDGKHIYPDNTIYVSTDGQGSHTYSYVSSFEFVPNSNVSVLIPKNEMTLQEKLYYSICITANRFKFSYGRKPKGDRLKDILIPSSPPGFVYKEIFDEIFDSWKKVVK</sequence>
<evidence type="ECO:0000313" key="11">
    <source>
        <dbReference type="Proteomes" id="UP000426027"/>
    </source>
</evidence>
<dbReference type="GO" id="GO:0009007">
    <property type="term" value="F:site-specific DNA-methyltransferase (adenine-specific) activity"/>
    <property type="evidence" value="ECO:0007669"/>
    <property type="project" value="UniProtKB-EC"/>
</dbReference>
<dbReference type="AlphaFoldDB" id="A0A6I6GW84"/>
<dbReference type="InterPro" id="IPR003356">
    <property type="entry name" value="DNA_methylase_A-5"/>
</dbReference>
<dbReference type="Gene3D" id="3.90.220.20">
    <property type="entry name" value="DNA methylase specificity domains"/>
    <property type="match status" value="1"/>
</dbReference>
<comment type="similarity">
    <text evidence="1">Belongs to the N(4)/N(6)-methyltransferase family.</text>
</comment>
<dbReference type="SUPFAM" id="SSF53335">
    <property type="entry name" value="S-adenosyl-L-methionine-dependent methyltransferases"/>
    <property type="match status" value="1"/>
</dbReference>
<evidence type="ECO:0000256" key="5">
    <source>
        <dbReference type="ARBA" id="ARBA00022691"/>
    </source>
</evidence>
<organism evidence="10 11">
    <name type="scientific">Phnomibacter ginsenosidimutans</name>
    <dbReference type="NCBI Taxonomy" id="2676868"/>
    <lineage>
        <taxon>Bacteria</taxon>
        <taxon>Pseudomonadati</taxon>
        <taxon>Bacteroidota</taxon>
        <taxon>Chitinophagia</taxon>
        <taxon>Chitinophagales</taxon>
        <taxon>Chitinophagaceae</taxon>
        <taxon>Phnomibacter</taxon>
    </lineage>
</organism>
<dbReference type="GO" id="GO:0009307">
    <property type="term" value="P:DNA restriction-modification system"/>
    <property type="evidence" value="ECO:0007669"/>
    <property type="project" value="UniProtKB-KW"/>
</dbReference>
<dbReference type="EMBL" id="CP046566">
    <property type="protein sequence ID" value="QGW26901.1"/>
    <property type="molecule type" value="Genomic_DNA"/>
</dbReference>
<feature type="domain" description="DNA methylase adenine-specific" evidence="9">
    <location>
        <begin position="300"/>
        <end position="551"/>
    </location>
</feature>
<keyword evidence="7" id="KW-0238">DNA-binding</keyword>
<dbReference type="Pfam" id="PF02384">
    <property type="entry name" value="N6_Mtase"/>
    <property type="match status" value="1"/>
</dbReference>
<dbReference type="KEGG" id="fls:GLV81_01225"/>
<gene>
    <name evidence="10" type="ORF">GLV81_01225</name>
</gene>
<dbReference type="RefSeq" id="WP_157476110.1">
    <property type="nucleotide sequence ID" value="NZ_CP046566.1"/>
</dbReference>
<evidence type="ECO:0000259" key="9">
    <source>
        <dbReference type="Pfam" id="PF02384"/>
    </source>
</evidence>
<protein>
    <recommendedName>
        <fullName evidence="2">site-specific DNA-methyltransferase (adenine-specific)</fullName>
        <ecNumber evidence="2">2.1.1.72</ecNumber>
    </recommendedName>
</protein>
<dbReference type="PANTHER" id="PTHR42933:SF1">
    <property type="entry name" value="SITE-SPECIFIC DNA-METHYLTRANSFERASE (ADENINE-SPECIFIC)"/>
    <property type="match status" value="1"/>
</dbReference>
<evidence type="ECO:0000256" key="7">
    <source>
        <dbReference type="ARBA" id="ARBA00023125"/>
    </source>
</evidence>
<keyword evidence="11" id="KW-1185">Reference proteome</keyword>
<keyword evidence="3 10" id="KW-0489">Methyltransferase</keyword>
<dbReference type="SUPFAM" id="SSF116734">
    <property type="entry name" value="DNA methylase specificity domain"/>
    <property type="match status" value="1"/>
</dbReference>
<dbReference type="InterPro" id="IPR051537">
    <property type="entry name" value="DNA_Adenine_Mtase"/>
</dbReference>
<keyword evidence="6" id="KW-0680">Restriction system</keyword>
<dbReference type="EC" id="2.1.1.72" evidence="2"/>
<dbReference type="Proteomes" id="UP000426027">
    <property type="component" value="Chromosome"/>
</dbReference>
<evidence type="ECO:0000256" key="3">
    <source>
        <dbReference type="ARBA" id="ARBA00022603"/>
    </source>
</evidence>
<name>A0A6I6GW84_9BACT</name>
<evidence type="ECO:0000256" key="4">
    <source>
        <dbReference type="ARBA" id="ARBA00022679"/>
    </source>
</evidence>
<dbReference type="PANTHER" id="PTHR42933">
    <property type="entry name" value="SLR6095 PROTEIN"/>
    <property type="match status" value="1"/>
</dbReference>